<accession>A0A1Z1W2I3</accession>
<sequence length="96" mass="10970">MEAEYRWFETAFMHAPLRPVASTTEPFALDPHAKSRDAVSPILGLHQVAWPFMPLVIGDLDELIDRWATWLAQAANGRLAHPSHMPERNPQGSWRR</sequence>
<evidence type="ECO:0000313" key="2">
    <source>
        <dbReference type="Proteomes" id="UP000195880"/>
    </source>
</evidence>
<protein>
    <submittedName>
        <fullName evidence="1">Serine/threonine protein kinase</fullName>
    </submittedName>
</protein>
<dbReference type="GO" id="GO:0004674">
    <property type="term" value="F:protein serine/threonine kinase activity"/>
    <property type="evidence" value="ECO:0007669"/>
    <property type="project" value="UniProtKB-KW"/>
</dbReference>
<evidence type="ECO:0000313" key="1">
    <source>
        <dbReference type="EMBL" id="ARX80629.1"/>
    </source>
</evidence>
<dbReference type="AlphaFoldDB" id="A0A1Z1W2I3"/>
<gene>
    <name evidence="1" type="ORF">SMD44_00027</name>
</gene>
<dbReference type="KEGG" id="salf:SMD44_00027"/>
<dbReference type="Proteomes" id="UP000195880">
    <property type="component" value="Chromosome"/>
</dbReference>
<reference evidence="1 2" key="1">
    <citation type="submission" date="2017-05" db="EMBL/GenBank/DDBJ databases">
        <title>Streptomyces alboflavus Genome sequencing and assembly.</title>
        <authorList>
            <person name="Wang Y."/>
            <person name="Du B."/>
            <person name="Ding Y."/>
            <person name="Liu H."/>
            <person name="Hou Q."/>
            <person name="Liu K."/>
            <person name="Wang C."/>
            <person name="Yao L."/>
        </authorList>
    </citation>
    <scope>NUCLEOTIDE SEQUENCE [LARGE SCALE GENOMIC DNA]</scope>
    <source>
        <strain evidence="1 2">MDJK44</strain>
    </source>
</reference>
<keyword evidence="1" id="KW-0418">Kinase</keyword>
<dbReference type="RefSeq" id="WP_203348007.1">
    <property type="nucleotide sequence ID" value="NZ_CP021748.1"/>
</dbReference>
<keyword evidence="2" id="KW-1185">Reference proteome</keyword>
<keyword evidence="1" id="KW-0723">Serine/threonine-protein kinase</keyword>
<name>A0A1Z1W2I3_9ACTN</name>
<proteinExistence type="predicted"/>
<keyword evidence="1" id="KW-0808">Transferase</keyword>
<dbReference type="EMBL" id="CP021748">
    <property type="protein sequence ID" value="ARX80629.1"/>
    <property type="molecule type" value="Genomic_DNA"/>
</dbReference>
<organism evidence="1 2">
    <name type="scientific">Streptomyces alboflavus</name>
    <dbReference type="NCBI Taxonomy" id="67267"/>
    <lineage>
        <taxon>Bacteria</taxon>
        <taxon>Bacillati</taxon>
        <taxon>Actinomycetota</taxon>
        <taxon>Actinomycetes</taxon>
        <taxon>Kitasatosporales</taxon>
        <taxon>Streptomycetaceae</taxon>
        <taxon>Streptomyces</taxon>
    </lineage>
</organism>